<dbReference type="InterPro" id="IPR014284">
    <property type="entry name" value="RNA_pol_sigma-70_dom"/>
</dbReference>
<dbReference type="InterPro" id="IPR013324">
    <property type="entry name" value="RNA_pol_sigma_r3/r4-like"/>
</dbReference>
<dbReference type="AlphaFoldDB" id="A0A518BFV8"/>
<reference evidence="3 4" key="1">
    <citation type="submission" date="2019-02" db="EMBL/GenBank/DDBJ databases">
        <title>Deep-cultivation of Planctomycetes and their phenomic and genomic characterization uncovers novel biology.</title>
        <authorList>
            <person name="Wiegand S."/>
            <person name="Jogler M."/>
            <person name="Boedeker C."/>
            <person name="Pinto D."/>
            <person name="Vollmers J."/>
            <person name="Rivas-Marin E."/>
            <person name="Kohn T."/>
            <person name="Peeters S.H."/>
            <person name="Heuer A."/>
            <person name="Rast P."/>
            <person name="Oberbeckmann S."/>
            <person name="Bunk B."/>
            <person name="Jeske O."/>
            <person name="Meyerdierks A."/>
            <person name="Storesund J.E."/>
            <person name="Kallscheuer N."/>
            <person name="Luecker S."/>
            <person name="Lage O.M."/>
            <person name="Pohl T."/>
            <person name="Merkel B.J."/>
            <person name="Hornburger P."/>
            <person name="Mueller R.-W."/>
            <person name="Bruemmer F."/>
            <person name="Labrenz M."/>
            <person name="Spormann A.M."/>
            <person name="Op den Camp H."/>
            <person name="Overmann J."/>
            <person name="Amann R."/>
            <person name="Jetten M.S.M."/>
            <person name="Mascher T."/>
            <person name="Medema M.H."/>
            <person name="Devos D.P."/>
            <person name="Kaster A.-K."/>
            <person name="Ovreas L."/>
            <person name="Rohde M."/>
            <person name="Galperin M.Y."/>
            <person name="Jogler C."/>
        </authorList>
    </citation>
    <scope>NUCLEOTIDE SEQUENCE [LARGE SCALE GENOMIC DNA]</scope>
    <source>
        <strain evidence="3 4">Pla133</strain>
    </source>
</reference>
<name>A0A518BFV8_9BACT</name>
<dbReference type="GO" id="GO:0006352">
    <property type="term" value="P:DNA-templated transcription initiation"/>
    <property type="evidence" value="ECO:0007669"/>
    <property type="project" value="InterPro"/>
</dbReference>
<proteinExistence type="predicted"/>
<dbReference type="GO" id="GO:0003700">
    <property type="term" value="F:DNA-binding transcription factor activity"/>
    <property type="evidence" value="ECO:0007669"/>
    <property type="project" value="InterPro"/>
</dbReference>
<feature type="domain" description="RNA polymerase sigma-70 ECF-like HTH" evidence="2">
    <location>
        <begin position="34"/>
        <end position="201"/>
    </location>
</feature>
<evidence type="ECO:0000313" key="3">
    <source>
        <dbReference type="EMBL" id="QDU65869.1"/>
    </source>
</evidence>
<dbReference type="Proteomes" id="UP000316921">
    <property type="component" value="Chromosome"/>
</dbReference>
<evidence type="ECO:0000313" key="4">
    <source>
        <dbReference type="Proteomes" id="UP000316921"/>
    </source>
</evidence>
<organism evidence="3 4">
    <name type="scientific">Engelhardtia mirabilis</name>
    <dbReference type="NCBI Taxonomy" id="2528011"/>
    <lineage>
        <taxon>Bacteria</taxon>
        <taxon>Pseudomonadati</taxon>
        <taxon>Planctomycetota</taxon>
        <taxon>Planctomycetia</taxon>
        <taxon>Planctomycetia incertae sedis</taxon>
        <taxon>Engelhardtia</taxon>
    </lineage>
</organism>
<keyword evidence="4" id="KW-1185">Reference proteome</keyword>
<dbReference type="NCBIfam" id="TIGR02999">
    <property type="entry name" value="Sig-70_X6"/>
    <property type="match status" value="1"/>
</dbReference>
<dbReference type="KEGG" id="pbap:Pla133_09350"/>
<dbReference type="Pfam" id="PF07638">
    <property type="entry name" value="Sigma70_ECF"/>
    <property type="match status" value="1"/>
</dbReference>
<evidence type="ECO:0000256" key="1">
    <source>
        <dbReference type="SAM" id="MobiDB-lite"/>
    </source>
</evidence>
<evidence type="ECO:0000259" key="2">
    <source>
        <dbReference type="Pfam" id="PF07638"/>
    </source>
</evidence>
<protein>
    <submittedName>
        <fullName evidence="3">ECF sigma factor</fullName>
    </submittedName>
</protein>
<gene>
    <name evidence="3" type="ORF">Pla133_09350</name>
</gene>
<dbReference type="NCBIfam" id="TIGR02937">
    <property type="entry name" value="sigma70-ECF"/>
    <property type="match status" value="1"/>
</dbReference>
<accession>A0A518BFV8</accession>
<dbReference type="SUPFAM" id="SSF88659">
    <property type="entry name" value="Sigma3 and sigma4 domains of RNA polymerase sigma factors"/>
    <property type="match status" value="1"/>
</dbReference>
<sequence>MSAPREDCAGPADADGGGPGDNPSSRGQRSARPDPVERSRLLELAYAELRGQAAGLLARERGDHTLQPTALVHEAWLRVADQTRVAFQGRRHFLAVASQAMRRVLVDHARAKGTAKRGGDWSRVSLGGTPAAPDEEQLDLLDLEQALVELEAVDERRARVVEMIWFGGCTAEEVGEALGVSARTVGTDWRFARAWLFDRLSRDGEVEA</sequence>
<dbReference type="Gene3D" id="1.10.10.10">
    <property type="entry name" value="Winged helix-like DNA-binding domain superfamily/Winged helix DNA-binding domain"/>
    <property type="match status" value="1"/>
</dbReference>
<dbReference type="EMBL" id="CP036287">
    <property type="protein sequence ID" value="QDU65869.1"/>
    <property type="molecule type" value="Genomic_DNA"/>
</dbReference>
<feature type="region of interest" description="Disordered" evidence="1">
    <location>
        <begin position="1"/>
        <end position="36"/>
    </location>
</feature>
<dbReference type="InterPro" id="IPR036388">
    <property type="entry name" value="WH-like_DNA-bd_sf"/>
</dbReference>
<dbReference type="InterPro" id="IPR053812">
    <property type="entry name" value="HTH_Sigma70_ECF-like"/>
</dbReference>
<dbReference type="InterPro" id="IPR011517">
    <property type="entry name" value="RNA_pol_sigma70_ECF-like"/>
</dbReference>
<dbReference type="RefSeq" id="WP_145062901.1">
    <property type="nucleotide sequence ID" value="NZ_CP036287.1"/>
</dbReference>